<dbReference type="InterPro" id="IPR036641">
    <property type="entry name" value="HPT_dom_sf"/>
</dbReference>
<dbReference type="SMART" id="SM00387">
    <property type="entry name" value="HATPase_c"/>
    <property type="match status" value="1"/>
</dbReference>
<evidence type="ECO:0000256" key="9">
    <source>
        <dbReference type="ARBA" id="ARBA00022777"/>
    </source>
</evidence>
<evidence type="ECO:0000256" key="7">
    <source>
        <dbReference type="ARBA" id="ARBA00022679"/>
    </source>
</evidence>
<dbReference type="SMART" id="SM01079">
    <property type="entry name" value="CHASE"/>
    <property type="match status" value="1"/>
</dbReference>
<keyword evidence="5" id="KW-0997">Cell inner membrane</keyword>
<feature type="domain" description="PAS" evidence="18">
    <location>
        <begin position="488"/>
        <end position="558"/>
    </location>
</feature>
<dbReference type="CDD" id="cd16922">
    <property type="entry name" value="HATPase_EvgS-ArcB-TorS-like"/>
    <property type="match status" value="1"/>
</dbReference>
<dbReference type="PROSITE" id="PS50109">
    <property type="entry name" value="HIS_KIN"/>
    <property type="match status" value="1"/>
</dbReference>
<dbReference type="FunFam" id="3.30.565.10:FF:000078">
    <property type="entry name" value="Two-component sensor histidine kinase"/>
    <property type="match status" value="1"/>
</dbReference>
<evidence type="ECO:0000256" key="6">
    <source>
        <dbReference type="ARBA" id="ARBA00022553"/>
    </source>
</evidence>
<dbReference type="PANTHER" id="PTHR43047:SF64">
    <property type="entry name" value="HISTIDINE KINASE CONTAINING CHEY-HOMOLOGOUS RECEIVER DOMAIN AND PAS DOMAIN-RELATED"/>
    <property type="match status" value="1"/>
</dbReference>
<dbReference type="NCBIfam" id="TIGR00229">
    <property type="entry name" value="sensory_box"/>
    <property type="match status" value="3"/>
</dbReference>
<dbReference type="InterPro" id="IPR005467">
    <property type="entry name" value="His_kinase_dom"/>
</dbReference>
<evidence type="ECO:0000256" key="5">
    <source>
        <dbReference type="ARBA" id="ARBA00022519"/>
    </source>
</evidence>
<keyword evidence="7" id="KW-0808">Transferase</keyword>
<dbReference type="InterPro" id="IPR004358">
    <property type="entry name" value="Sig_transdc_His_kin-like_C"/>
</dbReference>
<dbReference type="eggNOG" id="COG5002">
    <property type="taxonomic scope" value="Bacteria"/>
</dbReference>
<dbReference type="CDD" id="cd17546">
    <property type="entry name" value="REC_hyHK_CKI1_RcsC-like"/>
    <property type="match status" value="1"/>
</dbReference>
<dbReference type="PROSITE" id="PS50110">
    <property type="entry name" value="RESPONSE_REGULATORY"/>
    <property type="match status" value="1"/>
</dbReference>
<dbReference type="Pfam" id="PF01627">
    <property type="entry name" value="Hpt"/>
    <property type="match status" value="1"/>
</dbReference>
<dbReference type="SUPFAM" id="SSF55874">
    <property type="entry name" value="ATPase domain of HSP90 chaperone/DNA topoisomerase II/histidine kinase"/>
    <property type="match status" value="1"/>
</dbReference>
<organism evidence="21 22">
    <name type="scientific">Imhoffiella purpurea</name>
    <dbReference type="NCBI Taxonomy" id="1249627"/>
    <lineage>
        <taxon>Bacteria</taxon>
        <taxon>Pseudomonadati</taxon>
        <taxon>Pseudomonadota</taxon>
        <taxon>Gammaproteobacteria</taxon>
        <taxon>Chromatiales</taxon>
        <taxon>Chromatiaceae</taxon>
        <taxon>Imhoffiella</taxon>
    </lineage>
</organism>
<dbReference type="PROSITE" id="PS50113">
    <property type="entry name" value="PAC"/>
    <property type="match status" value="1"/>
</dbReference>
<dbReference type="InterPro" id="IPR035965">
    <property type="entry name" value="PAS-like_dom_sf"/>
</dbReference>
<dbReference type="SUPFAM" id="SSF47384">
    <property type="entry name" value="Homodimeric domain of signal transducing histidine kinase"/>
    <property type="match status" value="1"/>
</dbReference>
<evidence type="ECO:0000259" key="17">
    <source>
        <dbReference type="PROSITE" id="PS50110"/>
    </source>
</evidence>
<evidence type="ECO:0000256" key="14">
    <source>
        <dbReference type="PROSITE-ProRule" id="PRU00169"/>
    </source>
</evidence>
<evidence type="ECO:0000259" key="20">
    <source>
        <dbReference type="PROSITE" id="PS50839"/>
    </source>
</evidence>
<dbReference type="InterPro" id="IPR036097">
    <property type="entry name" value="HisK_dim/P_sf"/>
</dbReference>
<keyword evidence="13" id="KW-0472">Membrane</keyword>
<dbReference type="InterPro" id="IPR001789">
    <property type="entry name" value="Sig_transdc_resp-reg_receiver"/>
</dbReference>
<keyword evidence="10" id="KW-0547">Nucleotide-binding</keyword>
<evidence type="ECO:0000256" key="11">
    <source>
        <dbReference type="ARBA" id="ARBA00022989"/>
    </source>
</evidence>
<keyword evidence="11" id="KW-1133">Transmembrane helix</keyword>
<proteinExistence type="predicted"/>
<reference evidence="21 22" key="1">
    <citation type="submission" date="2012-11" db="EMBL/GenBank/DDBJ databases">
        <title>Genome assembly of Thiorhodococcus sp. AK35.</title>
        <authorList>
            <person name="Nupur N."/>
            <person name="Khatri I."/>
            <person name="Subramanian S."/>
            <person name="Pinnaka A."/>
        </authorList>
    </citation>
    <scope>NUCLEOTIDE SEQUENCE [LARGE SCALE GENOMIC DNA]</scope>
    <source>
        <strain evidence="21 22">AK35</strain>
    </source>
</reference>
<evidence type="ECO:0000313" key="22">
    <source>
        <dbReference type="Proteomes" id="UP000019460"/>
    </source>
</evidence>
<name>W9V8L6_9GAMM</name>
<dbReference type="PRINTS" id="PR00344">
    <property type="entry name" value="BCTRLSENSOR"/>
</dbReference>
<dbReference type="Gene3D" id="1.20.120.160">
    <property type="entry name" value="HPT domain"/>
    <property type="match status" value="1"/>
</dbReference>
<dbReference type="EC" id="2.7.13.3" evidence="3"/>
<comment type="subcellular location">
    <subcellularLocation>
        <location evidence="2">Cell inner membrane</location>
        <topology evidence="2">Multi-pass membrane protein</topology>
    </subcellularLocation>
</comment>
<dbReference type="InterPro" id="IPR000014">
    <property type="entry name" value="PAS"/>
</dbReference>
<dbReference type="InterPro" id="IPR036890">
    <property type="entry name" value="HATPase_C_sf"/>
</dbReference>
<dbReference type="InterPro" id="IPR000700">
    <property type="entry name" value="PAS-assoc_C"/>
</dbReference>
<dbReference type="Pfam" id="PF08448">
    <property type="entry name" value="PAS_4"/>
    <property type="match status" value="2"/>
</dbReference>
<dbReference type="SMART" id="SM00448">
    <property type="entry name" value="REC"/>
    <property type="match status" value="1"/>
</dbReference>
<feature type="domain" description="PAC" evidence="19">
    <location>
        <begin position="439"/>
        <end position="491"/>
    </location>
</feature>
<evidence type="ECO:0000256" key="1">
    <source>
        <dbReference type="ARBA" id="ARBA00000085"/>
    </source>
</evidence>
<comment type="caution">
    <text evidence="21">The sequence shown here is derived from an EMBL/GenBank/DDBJ whole genome shotgun (WGS) entry which is preliminary data.</text>
</comment>
<evidence type="ECO:0000256" key="15">
    <source>
        <dbReference type="SAM" id="MobiDB-lite"/>
    </source>
</evidence>
<dbReference type="InterPro" id="IPR042240">
    <property type="entry name" value="CHASE_sf"/>
</dbReference>
<dbReference type="eggNOG" id="COG0642">
    <property type="taxonomic scope" value="Bacteria"/>
</dbReference>
<dbReference type="EMBL" id="AONC01000021">
    <property type="protein sequence ID" value="EXJ15779.1"/>
    <property type="molecule type" value="Genomic_DNA"/>
</dbReference>
<evidence type="ECO:0000259" key="18">
    <source>
        <dbReference type="PROSITE" id="PS50112"/>
    </source>
</evidence>
<dbReference type="eggNOG" id="COG2205">
    <property type="taxonomic scope" value="Bacteria"/>
</dbReference>
<accession>W9V8L6</accession>
<dbReference type="InterPro" id="IPR001610">
    <property type="entry name" value="PAC"/>
</dbReference>
<dbReference type="InterPro" id="IPR013767">
    <property type="entry name" value="PAS_fold"/>
</dbReference>
<keyword evidence="9" id="KW-0418">Kinase</keyword>
<feature type="domain" description="Histidine kinase" evidence="16">
    <location>
        <begin position="778"/>
        <end position="995"/>
    </location>
</feature>
<dbReference type="Pfam" id="PF02518">
    <property type="entry name" value="HATPase_c"/>
    <property type="match status" value="1"/>
</dbReference>
<evidence type="ECO:0000259" key="19">
    <source>
        <dbReference type="PROSITE" id="PS50113"/>
    </source>
</evidence>
<dbReference type="SMART" id="SM00388">
    <property type="entry name" value="HisKA"/>
    <property type="match status" value="1"/>
</dbReference>
<keyword evidence="8" id="KW-0812">Transmembrane</keyword>
<evidence type="ECO:0000256" key="3">
    <source>
        <dbReference type="ARBA" id="ARBA00012438"/>
    </source>
</evidence>
<keyword evidence="22" id="KW-1185">Reference proteome</keyword>
<evidence type="ECO:0000256" key="8">
    <source>
        <dbReference type="ARBA" id="ARBA00022692"/>
    </source>
</evidence>
<dbReference type="GO" id="GO:0005886">
    <property type="term" value="C:plasma membrane"/>
    <property type="evidence" value="ECO:0007669"/>
    <property type="project" value="UniProtKB-SubCell"/>
</dbReference>
<dbReference type="Gene3D" id="3.30.450.20">
    <property type="entry name" value="PAS domain"/>
    <property type="match status" value="3"/>
</dbReference>
<dbReference type="CDD" id="cd00130">
    <property type="entry name" value="PAS"/>
    <property type="match status" value="3"/>
</dbReference>
<dbReference type="PANTHER" id="PTHR43047">
    <property type="entry name" value="TWO-COMPONENT HISTIDINE PROTEIN KINASE"/>
    <property type="match status" value="1"/>
</dbReference>
<feature type="modified residue" description="4-aspartylphosphate" evidence="14">
    <location>
        <position position="1174"/>
    </location>
</feature>
<protein>
    <recommendedName>
        <fullName evidence="3">histidine kinase</fullName>
        <ecNumber evidence="3">2.7.13.3</ecNumber>
    </recommendedName>
</protein>
<dbReference type="InterPro" id="IPR003594">
    <property type="entry name" value="HATPase_dom"/>
</dbReference>
<sequence>MTIGRPPARPGSETVPRWSAPMASIGRRLPALTVVLLGLVMSLAAYRAASAWDLRLREIDFERDAYIHIDAIQSKLERILVLIESLGRFFAASESVSADEFALFARFSLERDPELDAIEWLPRVEGAERAAFEREARSAGLEDFAIRDLVDGHLRPAGTRDLYFPILRIEPRRGKASLIGFDPLGDAARGPDFLTAIRTGRPVATAPLPLPQDPEGPRGLEILVPQYRMVSSDSRWGPPRSELLGFAVGMVRIGRFVESVMARSYPQDLDLRLYHRVPGREPALIYVHRAGGGANALDRQVGGADLEVSARLHVAGRSLEVIATPAPGYFRGTGSPVPILIFGLALSLILSVLVQSRWTARNRLRERETRLRMFIEHAPAALAIFDLEMRYLAVSDRWLKDFGLVGETLIGRSHYEVFPDLPERWRLIYRRGLAGEVISAREDPFERADGSRLWLRWEVRPWFERHGQIAGIGIFAEDVTENVQAEQELSRFRQIVETSSEKLIFIDPDTRLRVVNPAYASLYRRTPEQLQGRRVSDLLSAEAWAKVEPHLMAALAGEPQRFQICHRYPEGRLRWMDVEHRPFLLDGAVMGVVVSLHDITEAHEVRAALELQQTHLEEMVVARTAELQAAESQMRLILDSSAGGIFGMDRQGRAMFVNPGACRILGYEPEAIMGREMHALIHHSRPDGQPYPAEECPSILAARESRMIRVDNEVFWRADGRAVPVTYTAHPMVRDGRVTGVVVNFIDMTAQKASERAREAALAEAERLARVRSEFLANMSHEIRTPLNGVLGLARVGHRQSAGRKIQETFDLILSSGQHLLGVVNCILDFSKIEAGKMVLERQRMDLGQVVDQALSLVADQAHGKGLGLAVEEQVDLPRSCMGDALRLSQVLVNLLSNAIKFTERGSVRLSIDRDGDDALVFAITDTGIGLSEEEVSRLFSPFQQADGSTTRRFGGTGLGLSISRRLVELMGGRIEVASRSGEGSRFSVRLPLIEPLEADALPRGRVGLMGLPPEESDRIAGSLKERGLDVATFREGADPAGLDLILTGLTAPESLAALVETGVKIAVYRAGGEGVLPEPLPRRVSLLEAPFRARHLIALMLGEDDSMSMAPRPVERLKDCSVLAAEDNEVNRMVLGQLLEAEGARLVCLEDGAALLEHLARVGDGAYQILLMDIQMPRMDGYRAARRCMELYPDLPVVGLTAHALPEERRRCLESGMVEHVSKPVDIDLLVAVIQDYARSLPISSEPGGANSLGRVRADRAADPESPSPSPSAPDESGVAEDLPLIDLDALNERYRDKPGFVAKLAGVLHRTQSESPVRLRAAVRERDWPQLTSEAHGIKGMSGNLMAWGLHRLAESTERAARDQSPQAFELAERLAEGVEELLRRLPG</sequence>
<evidence type="ECO:0000256" key="13">
    <source>
        <dbReference type="ARBA" id="ARBA00023136"/>
    </source>
</evidence>
<dbReference type="Gene3D" id="1.10.287.130">
    <property type="match status" value="1"/>
</dbReference>
<dbReference type="Pfam" id="PF00989">
    <property type="entry name" value="PAS"/>
    <property type="match status" value="1"/>
</dbReference>
<dbReference type="InterPro" id="IPR006189">
    <property type="entry name" value="CHASE_dom"/>
</dbReference>
<feature type="domain" description="PAS" evidence="18">
    <location>
        <begin position="630"/>
        <end position="682"/>
    </location>
</feature>
<dbReference type="InterPro" id="IPR008207">
    <property type="entry name" value="Sig_transdc_His_kin_Hpt_dom"/>
</dbReference>
<dbReference type="Pfam" id="PF03924">
    <property type="entry name" value="CHASE"/>
    <property type="match status" value="1"/>
</dbReference>
<feature type="domain" description="CHASE" evidence="20">
    <location>
        <begin position="92"/>
        <end position="274"/>
    </location>
</feature>
<feature type="domain" description="Response regulatory" evidence="17">
    <location>
        <begin position="1122"/>
        <end position="1239"/>
    </location>
</feature>
<dbReference type="SUPFAM" id="SSF47226">
    <property type="entry name" value="Histidine-containing phosphotransfer domain, HPT domain"/>
    <property type="match status" value="1"/>
</dbReference>
<dbReference type="Gene3D" id="3.40.50.2300">
    <property type="match status" value="1"/>
</dbReference>
<dbReference type="Pfam" id="PF00512">
    <property type="entry name" value="HisKA"/>
    <property type="match status" value="1"/>
</dbReference>
<dbReference type="Proteomes" id="UP000019460">
    <property type="component" value="Unassembled WGS sequence"/>
</dbReference>
<dbReference type="Gene3D" id="3.30.450.350">
    <property type="entry name" value="CHASE domain"/>
    <property type="match status" value="1"/>
</dbReference>
<evidence type="ECO:0000259" key="16">
    <source>
        <dbReference type="PROSITE" id="PS50109"/>
    </source>
</evidence>
<evidence type="ECO:0000256" key="12">
    <source>
        <dbReference type="ARBA" id="ARBA00023012"/>
    </source>
</evidence>
<feature type="region of interest" description="Disordered" evidence="15">
    <location>
        <begin position="1249"/>
        <end position="1281"/>
    </location>
</feature>
<dbReference type="SUPFAM" id="SSF52172">
    <property type="entry name" value="CheY-like"/>
    <property type="match status" value="1"/>
</dbReference>
<dbReference type="InterPro" id="IPR013656">
    <property type="entry name" value="PAS_4"/>
</dbReference>
<keyword evidence="10" id="KW-0067">ATP-binding</keyword>
<dbReference type="GO" id="GO:0006355">
    <property type="term" value="P:regulation of DNA-templated transcription"/>
    <property type="evidence" value="ECO:0007669"/>
    <property type="project" value="InterPro"/>
</dbReference>
<dbReference type="InterPro" id="IPR003661">
    <property type="entry name" value="HisK_dim/P_dom"/>
</dbReference>
<feature type="domain" description="PAS" evidence="18">
    <location>
        <begin position="367"/>
        <end position="418"/>
    </location>
</feature>
<dbReference type="PROSITE" id="PS50112">
    <property type="entry name" value="PAS"/>
    <property type="match status" value="3"/>
</dbReference>
<comment type="catalytic activity">
    <reaction evidence="1">
        <text>ATP + protein L-histidine = ADP + protein N-phospho-L-histidine.</text>
        <dbReference type="EC" id="2.7.13.3"/>
    </reaction>
</comment>
<dbReference type="SUPFAM" id="SSF55785">
    <property type="entry name" value="PYP-like sensor domain (PAS domain)"/>
    <property type="match status" value="3"/>
</dbReference>
<dbReference type="GO" id="GO:0000155">
    <property type="term" value="F:phosphorelay sensor kinase activity"/>
    <property type="evidence" value="ECO:0007669"/>
    <property type="project" value="InterPro"/>
</dbReference>
<dbReference type="PROSITE" id="PS50839">
    <property type="entry name" value="CHASE"/>
    <property type="match status" value="1"/>
</dbReference>
<dbReference type="InterPro" id="IPR011006">
    <property type="entry name" value="CheY-like_superfamily"/>
</dbReference>
<dbReference type="Pfam" id="PF00072">
    <property type="entry name" value="Response_reg"/>
    <property type="match status" value="1"/>
</dbReference>
<dbReference type="SMART" id="SM00086">
    <property type="entry name" value="PAC"/>
    <property type="match status" value="3"/>
</dbReference>
<gene>
    <name evidence="21" type="ORF">D779_1003</name>
</gene>
<dbReference type="CDD" id="cd00082">
    <property type="entry name" value="HisKA"/>
    <property type="match status" value="1"/>
</dbReference>
<dbReference type="Gene3D" id="3.30.565.10">
    <property type="entry name" value="Histidine kinase-like ATPase, C-terminal domain"/>
    <property type="match status" value="1"/>
</dbReference>
<keyword evidence="6 14" id="KW-0597">Phosphoprotein</keyword>
<evidence type="ECO:0000256" key="10">
    <source>
        <dbReference type="ARBA" id="ARBA00022840"/>
    </source>
</evidence>
<keyword evidence="12" id="KW-0902">Two-component regulatory system</keyword>
<dbReference type="STRING" id="1249627.D779_1003"/>
<keyword evidence="4" id="KW-1003">Cell membrane</keyword>
<evidence type="ECO:0000313" key="21">
    <source>
        <dbReference type="EMBL" id="EXJ15779.1"/>
    </source>
</evidence>
<evidence type="ECO:0000256" key="4">
    <source>
        <dbReference type="ARBA" id="ARBA00022475"/>
    </source>
</evidence>
<evidence type="ECO:0000256" key="2">
    <source>
        <dbReference type="ARBA" id="ARBA00004429"/>
    </source>
</evidence>
<dbReference type="SMART" id="SM00091">
    <property type="entry name" value="PAS"/>
    <property type="match status" value="3"/>
</dbReference>